<evidence type="ECO:0000313" key="12">
    <source>
        <dbReference type="Proteomes" id="UP000682134"/>
    </source>
</evidence>
<sequence length="254" mass="28745">MNSLNGKRVLITRALHQSFEMAEKIKKLDGVPVIIPVQKIQKASAFSDESTVNRLVSEAEWVIFTSANAVDYFIQNITRECKNDLYKKRIAVVGEKTKKKVQEYGISVTFMPEKYTGQALASELGKLLENKSNLLFVKGSLASDRVSTILSQLGHSVKELTVYETVPNRESQHRLMEILRTDGIDILTFLNPYSVDQFYQLIENKIDLKKVNEYKIACIGEVTVEKAKQLGFQHIISPTVYTVEALLLEIMNQA</sequence>
<dbReference type="Proteomes" id="UP000682134">
    <property type="component" value="Unassembled WGS sequence"/>
</dbReference>
<feature type="domain" description="Tetrapyrrole biosynthesis uroporphyrinogen III synthase" evidence="10">
    <location>
        <begin position="20"/>
        <end position="247"/>
    </location>
</feature>
<gene>
    <name evidence="11" type="ORF">J5Y03_01735</name>
</gene>
<accession>A0A940SJ65</accession>
<dbReference type="GO" id="GO:0006780">
    <property type="term" value="P:uroporphyrinogen III biosynthetic process"/>
    <property type="evidence" value="ECO:0007669"/>
    <property type="project" value="UniProtKB-UniRule"/>
</dbReference>
<dbReference type="InterPro" id="IPR003754">
    <property type="entry name" value="4pyrrol_synth_uPrphyn_synth"/>
</dbReference>
<dbReference type="EMBL" id="JAGIYQ010000001">
    <property type="protein sequence ID" value="MBP0723903.1"/>
    <property type="molecule type" value="Genomic_DNA"/>
</dbReference>
<reference evidence="11" key="1">
    <citation type="submission" date="2021-04" db="EMBL/GenBank/DDBJ databases">
        <title>Genome seq and assembly of Bacillus sp.</title>
        <authorList>
            <person name="Chhetri G."/>
        </authorList>
    </citation>
    <scope>NUCLEOTIDE SEQUENCE</scope>
    <source>
        <strain evidence="11">RG28</strain>
    </source>
</reference>
<comment type="function">
    <text evidence="6 9">Catalyzes cyclization of the linear tetrapyrrole, hydroxymethylbilane, to the macrocyclic uroporphyrinogen III.</text>
</comment>
<evidence type="ECO:0000256" key="8">
    <source>
        <dbReference type="ARBA" id="ARBA00048617"/>
    </source>
</evidence>
<evidence type="ECO:0000256" key="9">
    <source>
        <dbReference type="RuleBase" id="RU366031"/>
    </source>
</evidence>
<dbReference type="RefSeq" id="WP_209401791.1">
    <property type="nucleotide sequence ID" value="NZ_JAGIYQ010000001.1"/>
</dbReference>
<comment type="caution">
    <text evidence="11">The sequence shown here is derived from an EMBL/GenBank/DDBJ whole genome shotgun (WGS) entry which is preliminary data.</text>
</comment>
<dbReference type="PANTHER" id="PTHR38042:SF1">
    <property type="entry name" value="UROPORPHYRINOGEN-III SYNTHASE, CHLOROPLASTIC"/>
    <property type="match status" value="1"/>
</dbReference>
<dbReference type="PANTHER" id="PTHR38042">
    <property type="entry name" value="UROPORPHYRINOGEN-III SYNTHASE, CHLOROPLASTIC"/>
    <property type="match status" value="1"/>
</dbReference>
<dbReference type="Pfam" id="PF02602">
    <property type="entry name" value="HEM4"/>
    <property type="match status" value="1"/>
</dbReference>
<evidence type="ECO:0000256" key="2">
    <source>
        <dbReference type="ARBA" id="ARBA00008133"/>
    </source>
</evidence>
<dbReference type="Gene3D" id="3.40.50.10090">
    <property type="match status" value="2"/>
</dbReference>
<dbReference type="SUPFAM" id="SSF69618">
    <property type="entry name" value="HemD-like"/>
    <property type="match status" value="1"/>
</dbReference>
<keyword evidence="4 9" id="KW-0456">Lyase</keyword>
<evidence type="ECO:0000256" key="6">
    <source>
        <dbReference type="ARBA" id="ARBA00037589"/>
    </source>
</evidence>
<dbReference type="CDD" id="cd06578">
    <property type="entry name" value="HemD"/>
    <property type="match status" value="1"/>
</dbReference>
<dbReference type="GO" id="GO:0004852">
    <property type="term" value="F:uroporphyrinogen-III synthase activity"/>
    <property type="evidence" value="ECO:0007669"/>
    <property type="project" value="UniProtKB-UniRule"/>
</dbReference>
<keyword evidence="5 9" id="KW-0627">Porphyrin biosynthesis</keyword>
<protein>
    <recommendedName>
        <fullName evidence="7 9">Uroporphyrinogen-III synthase</fullName>
        <ecNumber evidence="3 9">4.2.1.75</ecNumber>
    </recommendedName>
</protein>
<evidence type="ECO:0000313" key="11">
    <source>
        <dbReference type="EMBL" id="MBP0723903.1"/>
    </source>
</evidence>
<comment type="pathway">
    <text evidence="1 9">Porphyrin-containing compound metabolism; protoporphyrin-IX biosynthesis; coproporphyrinogen-III from 5-aminolevulinate: step 3/4.</text>
</comment>
<dbReference type="GO" id="GO:0006782">
    <property type="term" value="P:protoporphyrinogen IX biosynthetic process"/>
    <property type="evidence" value="ECO:0007669"/>
    <property type="project" value="UniProtKB-UniRule"/>
</dbReference>
<comment type="catalytic activity">
    <reaction evidence="8 9">
        <text>hydroxymethylbilane = uroporphyrinogen III + H2O</text>
        <dbReference type="Rhea" id="RHEA:18965"/>
        <dbReference type="ChEBI" id="CHEBI:15377"/>
        <dbReference type="ChEBI" id="CHEBI:57308"/>
        <dbReference type="ChEBI" id="CHEBI:57845"/>
        <dbReference type="EC" id="4.2.1.75"/>
    </reaction>
</comment>
<evidence type="ECO:0000256" key="5">
    <source>
        <dbReference type="ARBA" id="ARBA00023244"/>
    </source>
</evidence>
<comment type="similarity">
    <text evidence="2 9">Belongs to the uroporphyrinogen-III synthase family.</text>
</comment>
<dbReference type="EC" id="4.2.1.75" evidence="3 9"/>
<evidence type="ECO:0000259" key="10">
    <source>
        <dbReference type="Pfam" id="PF02602"/>
    </source>
</evidence>
<organism evidence="11 12">
    <name type="scientific">Gottfriedia endophytica</name>
    <dbReference type="NCBI Taxonomy" id="2820819"/>
    <lineage>
        <taxon>Bacteria</taxon>
        <taxon>Bacillati</taxon>
        <taxon>Bacillota</taxon>
        <taxon>Bacilli</taxon>
        <taxon>Bacillales</taxon>
        <taxon>Bacillaceae</taxon>
        <taxon>Gottfriedia</taxon>
    </lineage>
</organism>
<dbReference type="InterPro" id="IPR036108">
    <property type="entry name" value="4pyrrol_syn_uPrphyn_synt_sf"/>
</dbReference>
<keyword evidence="12" id="KW-1185">Reference proteome</keyword>
<name>A0A940SJ65_9BACI</name>
<evidence type="ECO:0000256" key="7">
    <source>
        <dbReference type="ARBA" id="ARBA00040167"/>
    </source>
</evidence>
<proteinExistence type="inferred from homology"/>
<evidence type="ECO:0000256" key="4">
    <source>
        <dbReference type="ARBA" id="ARBA00023239"/>
    </source>
</evidence>
<dbReference type="AlphaFoldDB" id="A0A940SJ65"/>
<dbReference type="InterPro" id="IPR039793">
    <property type="entry name" value="UROS/Hem4"/>
</dbReference>
<evidence type="ECO:0000256" key="1">
    <source>
        <dbReference type="ARBA" id="ARBA00004772"/>
    </source>
</evidence>
<evidence type="ECO:0000256" key="3">
    <source>
        <dbReference type="ARBA" id="ARBA00013109"/>
    </source>
</evidence>